<dbReference type="GO" id="GO:0008168">
    <property type="term" value="F:methyltransferase activity"/>
    <property type="evidence" value="ECO:0007669"/>
    <property type="project" value="UniProtKB-KW"/>
</dbReference>
<evidence type="ECO:0000256" key="2">
    <source>
        <dbReference type="ARBA" id="ARBA00029460"/>
    </source>
</evidence>
<keyword evidence="1 3" id="KW-0694">RNA-binding</keyword>
<dbReference type="PROSITE" id="PS50889">
    <property type="entry name" value="S4"/>
    <property type="match status" value="1"/>
</dbReference>
<evidence type="ECO:0000313" key="6">
    <source>
        <dbReference type="Proteomes" id="UP000297318"/>
    </source>
</evidence>
<dbReference type="InterPro" id="IPR047048">
    <property type="entry name" value="TlyA"/>
</dbReference>
<keyword evidence="5" id="KW-0808">Transferase</keyword>
<dbReference type="GO" id="GO:0032259">
    <property type="term" value="P:methylation"/>
    <property type="evidence" value="ECO:0007669"/>
    <property type="project" value="UniProtKB-KW"/>
</dbReference>
<dbReference type="Gene3D" id="3.10.290.10">
    <property type="entry name" value="RNA-binding S4 domain"/>
    <property type="match status" value="1"/>
</dbReference>
<gene>
    <name evidence="5" type="ORF">SERN_2549</name>
</gene>
<dbReference type="PIRSF" id="PIRSF005578">
    <property type="entry name" value="TlyA"/>
    <property type="match status" value="1"/>
</dbReference>
<evidence type="ECO:0000259" key="4">
    <source>
        <dbReference type="SMART" id="SM00363"/>
    </source>
</evidence>
<dbReference type="PANTHER" id="PTHR32319">
    <property type="entry name" value="BACTERIAL HEMOLYSIN-LIKE PROTEIN"/>
    <property type="match status" value="1"/>
</dbReference>
<feature type="domain" description="RNA-binding S4" evidence="4">
    <location>
        <begin position="2"/>
        <end position="66"/>
    </location>
</feature>
<dbReference type="CDD" id="cd00165">
    <property type="entry name" value="S4"/>
    <property type="match status" value="1"/>
</dbReference>
<comment type="similarity">
    <text evidence="2">Belongs to the TlyA family.</text>
</comment>
<evidence type="ECO:0000256" key="3">
    <source>
        <dbReference type="PROSITE-ProRule" id="PRU00182"/>
    </source>
</evidence>
<dbReference type="SUPFAM" id="SSF55174">
    <property type="entry name" value="Alpha-L RNA-binding motif"/>
    <property type="match status" value="1"/>
</dbReference>
<dbReference type="Gene3D" id="3.40.50.150">
    <property type="entry name" value="Vaccinia Virus protein VP39"/>
    <property type="match status" value="1"/>
</dbReference>
<proteinExistence type="inferred from homology"/>
<dbReference type="GO" id="GO:0003723">
    <property type="term" value="F:RNA binding"/>
    <property type="evidence" value="ECO:0007669"/>
    <property type="project" value="UniProtKB-KW"/>
</dbReference>
<name>A0A4Z1DZH9_9MICO</name>
<dbReference type="Pfam" id="PF01479">
    <property type="entry name" value="S4"/>
    <property type="match status" value="1"/>
</dbReference>
<dbReference type="OrthoDB" id="9784736at2"/>
<evidence type="ECO:0000256" key="1">
    <source>
        <dbReference type="ARBA" id="ARBA00022884"/>
    </source>
</evidence>
<dbReference type="EMBL" id="RHPJ01000003">
    <property type="protein sequence ID" value="TGO04956.1"/>
    <property type="molecule type" value="Genomic_DNA"/>
</dbReference>
<dbReference type="InterPro" id="IPR029063">
    <property type="entry name" value="SAM-dependent_MTases_sf"/>
</dbReference>
<dbReference type="InterPro" id="IPR002877">
    <property type="entry name" value="RNA_MeTrfase_FtsJ_dom"/>
</dbReference>
<sequence>MVRADVELVARGLATSRTQAQRLIAQGDVTLDGRVLGRASTPVAAESVLEVEAGEGYVSRAALKLAGALDALAATPWSGPVVAGRRVLDAGASTGGFTDVVLRRGAAHVVAVDVGSGQLDPRIRADERVTAIEHTNVRRLDPARVGAPADLLVADLSFISLRLVLGPLTACLAHEADALVLVKPQFEVGRERLGSGGIVTNPRAHADAIVGVLGAAAAVGLRARAVLPSPIEGTHGNREFVAWLQRRDAASAVPGRGDTPAQAAEHTRLATGAVAGRLVAAEWGTW</sequence>
<dbReference type="PANTHER" id="PTHR32319:SF0">
    <property type="entry name" value="BACTERIAL HEMOLYSIN-LIKE PROTEIN"/>
    <property type="match status" value="1"/>
</dbReference>
<dbReference type="SUPFAM" id="SSF53335">
    <property type="entry name" value="S-adenosyl-L-methionine-dependent methyltransferases"/>
    <property type="match status" value="1"/>
</dbReference>
<dbReference type="SMART" id="SM00363">
    <property type="entry name" value="S4"/>
    <property type="match status" value="1"/>
</dbReference>
<dbReference type="InterPro" id="IPR036986">
    <property type="entry name" value="S4_RNA-bd_sf"/>
</dbReference>
<dbReference type="RefSeq" id="WP_135850478.1">
    <property type="nucleotide sequence ID" value="NZ_RHPJ01000003.1"/>
</dbReference>
<dbReference type="InterPro" id="IPR004538">
    <property type="entry name" value="Hemolysin_A/TlyA"/>
</dbReference>
<dbReference type="CDD" id="cd02440">
    <property type="entry name" value="AdoMet_MTases"/>
    <property type="match status" value="1"/>
</dbReference>
<comment type="caution">
    <text evidence="5">The sequence shown here is derived from an EMBL/GenBank/DDBJ whole genome shotgun (WGS) entry which is preliminary data.</text>
</comment>
<evidence type="ECO:0000313" key="5">
    <source>
        <dbReference type="EMBL" id="TGO04956.1"/>
    </source>
</evidence>
<organism evidence="5 6">
    <name type="scientific">Serinibacter arcticus</name>
    <dbReference type="NCBI Taxonomy" id="1655435"/>
    <lineage>
        <taxon>Bacteria</taxon>
        <taxon>Bacillati</taxon>
        <taxon>Actinomycetota</taxon>
        <taxon>Actinomycetes</taxon>
        <taxon>Micrococcales</taxon>
        <taxon>Beutenbergiaceae</taxon>
        <taxon>Serinibacter</taxon>
    </lineage>
</organism>
<accession>A0A4Z1DZH9</accession>
<protein>
    <submittedName>
        <fullName evidence="5">RNA binding methyltransferase FtsJ like</fullName>
    </submittedName>
</protein>
<keyword evidence="5" id="KW-0489">Methyltransferase</keyword>
<dbReference type="AlphaFoldDB" id="A0A4Z1DZH9"/>
<reference evidence="5 6" key="1">
    <citation type="submission" date="2018-11" db="EMBL/GenBank/DDBJ databases">
        <title>Complete genome sequencing of the Actinobacteria Serinibacter sp. K3-2.</title>
        <authorList>
            <person name="Rakitin A.L."/>
            <person name="Beletsky A.V."/>
            <person name="Mardanov A.V."/>
            <person name="Ravin N.V."/>
            <person name="Gromova A.S."/>
            <person name="Filippova S.N."/>
            <person name="Gal'Chenko V.F."/>
        </authorList>
    </citation>
    <scope>NUCLEOTIDE SEQUENCE [LARGE SCALE GENOMIC DNA]</scope>
    <source>
        <strain evidence="5 6">K3-2</strain>
    </source>
</reference>
<dbReference type="InterPro" id="IPR002942">
    <property type="entry name" value="S4_RNA-bd"/>
</dbReference>
<keyword evidence="6" id="KW-1185">Reference proteome</keyword>
<dbReference type="Proteomes" id="UP000297318">
    <property type="component" value="Unassembled WGS sequence"/>
</dbReference>
<dbReference type="Pfam" id="PF01728">
    <property type="entry name" value="FtsJ"/>
    <property type="match status" value="1"/>
</dbReference>